<dbReference type="AlphaFoldDB" id="A0A0G3EKN4"/>
<sequence>MTSTDQGHANRFRKQGKRSGFSLLELVLAIGILSFGLLALFGVFPSGLDAVRKSTEETEIHLFASSVLEACKGTLAAAPRDAWDLPATVPVDAADNSPWEPAAVTVSSDPDWEGHLSKITFKDIAGDEIHYYYHLYVDDLNARHKRIALRAWRSAAAPQTEEGSVFLYTEAYHTMEFRLYPYR</sequence>
<dbReference type="RefSeq" id="WP_052882038.1">
    <property type="nucleotide sequence ID" value="NZ_CP010904.1"/>
</dbReference>
<dbReference type="Pfam" id="PF07963">
    <property type="entry name" value="N_methyl"/>
    <property type="match status" value="1"/>
</dbReference>
<dbReference type="InterPro" id="IPR012902">
    <property type="entry name" value="N_methyl_site"/>
</dbReference>
<keyword evidence="3" id="KW-1185">Reference proteome</keyword>
<dbReference type="OrthoDB" id="194295at2"/>
<organism evidence="2 3">
    <name type="scientific">Kiritimatiella glycovorans</name>
    <dbReference type="NCBI Taxonomy" id="1307763"/>
    <lineage>
        <taxon>Bacteria</taxon>
        <taxon>Pseudomonadati</taxon>
        <taxon>Kiritimatiellota</taxon>
        <taxon>Kiritimatiellia</taxon>
        <taxon>Kiritimatiellales</taxon>
        <taxon>Kiritimatiellaceae</taxon>
        <taxon>Kiritimatiella</taxon>
    </lineage>
</organism>
<proteinExistence type="predicted"/>
<dbReference type="KEGG" id="vbl:L21SP4_01494"/>
<gene>
    <name evidence="2" type="ORF">L21SP4_01494</name>
</gene>
<evidence type="ECO:0000256" key="1">
    <source>
        <dbReference type="SAM" id="Phobius"/>
    </source>
</evidence>
<feature type="transmembrane region" description="Helical" evidence="1">
    <location>
        <begin position="21"/>
        <end position="44"/>
    </location>
</feature>
<keyword evidence="1" id="KW-0472">Membrane</keyword>
<protein>
    <submittedName>
        <fullName evidence="2">Cassette protein B, Verrucomicrobia group</fullName>
    </submittedName>
</protein>
<evidence type="ECO:0000313" key="3">
    <source>
        <dbReference type="Proteomes" id="UP000035268"/>
    </source>
</evidence>
<name>A0A0G3EKN4_9BACT</name>
<keyword evidence="1" id="KW-1133">Transmembrane helix</keyword>
<dbReference type="PROSITE" id="PS00409">
    <property type="entry name" value="PROKAR_NTER_METHYL"/>
    <property type="match status" value="1"/>
</dbReference>
<dbReference type="EMBL" id="CP010904">
    <property type="protein sequence ID" value="AKJ64739.1"/>
    <property type="molecule type" value="Genomic_DNA"/>
</dbReference>
<keyword evidence="1" id="KW-0812">Transmembrane</keyword>
<accession>A0A0G3EKN4</accession>
<reference evidence="2 3" key="2">
    <citation type="journal article" date="2016" name="ISME J.">
        <title>Characterization of the first cultured representative of Verrucomicrobia subdivision 5 indicates the proposal of a novel phylum.</title>
        <authorList>
            <person name="Spring S."/>
            <person name="Bunk B."/>
            <person name="Sproer C."/>
            <person name="Schumann P."/>
            <person name="Rohde M."/>
            <person name="Tindall B.J."/>
            <person name="Klenk H.P."/>
        </authorList>
    </citation>
    <scope>NUCLEOTIDE SEQUENCE [LARGE SCALE GENOMIC DNA]</scope>
    <source>
        <strain evidence="2 3">L21-Fru-AB</strain>
    </source>
</reference>
<dbReference type="STRING" id="1307763.L21SP4_01494"/>
<reference evidence="3" key="1">
    <citation type="submission" date="2015-02" db="EMBL/GenBank/DDBJ databases">
        <title>Description and complete genome sequence of the first cultured representative of the subdivision 5 of the Verrucomicrobia phylum.</title>
        <authorList>
            <person name="Spring S."/>
            <person name="Bunk B."/>
            <person name="Sproer C."/>
            <person name="Klenk H.-P."/>
        </authorList>
    </citation>
    <scope>NUCLEOTIDE SEQUENCE [LARGE SCALE GENOMIC DNA]</scope>
    <source>
        <strain evidence="3">L21-Fru-AB</strain>
    </source>
</reference>
<dbReference type="Proteomes" id="UP000035268">
    <property type="component" value="Chromosome"/>
</dbReference>
<evidence type="ECO:0000313" key="2">
    <source>
        <dbReference type="EMBL" id="AKJ64739.1"/>
    </source>
</evidence>